<feature type="compositionally biased region" description="Polar residues" evidence="1">
    <location>
        <begin position="325"/>
        <end position="334"/>
    </location>
</feature>
<dbReference type="Proteomes" id="UP001302745">
    <property type="component" value="Unassembled WGS sequence"/>
</dbReference>
<organism evidence="2 3">
    <name type="scientific">Chaetomidium leptoderma</name>
    <dbReference type="NCBI Taxonomy" id="669021"/>
    <lineage>
        <taxon>Eukaryota</taxon>
        <taxon>Fungi</taxon>
        <taxon>Dikarya</taxon>
        <taxon>Ascomycota</taxon>
        <taxon>Pezizomycotina</taxon>
        <taxon>Sordariomycetes</taxon>
        <taxon>Sordariomycetidae</taxon>
        <taxon>Sordariales</taxon>
        <taxon>Chaetomiaceae</taxon>
        <taxon>Chaetomidium</taxon>
    </lineage>
</organism>
<evidence type="ECO:0000313" key="3">
    <source>
        <dbReference type="Proteomes" id="UP001302745"/>
    </source>
</evidence>
<evidence type="ECO:0000313" key="2">
    <source>
        <dbReference type="EMBL" id="KAK4149468.1"/>
    </source>
</evidence>
<proteinExistence type="predicted"/>
<evidence type="ECO:0000256" key="1">
    <source>
        <dbReference type="SAM" id="MobiDB-lite"/>
    </source>
</evidence>
<accession>A0AAN6ZTA8</accession>
<feature type="region of interest" description="Disordered" evidence="1">
    <location>
        <begin position="244"/>
        <end position="352"/>
    </location>
</feature>
<feature type="non-terminal residue" evidence="2">
    <location>
        <position position="1"/>
    </location>
</feature>
<protein>
    <submittedName>
        <fullName evidence="2">Uncharacterized protein</fullName>
    </submittedName>
</protein>
<reference evidence="2" key="2">
    <citation type="submission" date="2023-05" db="EMBL/GenBank/DDBJ databases">
        <authorList>
            <consortium name="Lawrence Berkeley National Laboratory"/>
            <person name="Steindorff A."/>
            <person name="Hensen N."/>
            <person name="Bonometti L."/>
            <person name="Westerberg I."/>
            <person name="Brannstrom I.O."/>
            <person name="Guillou S."/>
            <person name="Cros-Aarteil S."/>
            <person name="Calhoun S."/>
            <person name="Haridas S."/>
            <person name="Kuo A."/>
            <person name="Mondo S."/>
            <person name="Pangilinan J."/>
            <person name="Riley R."/>
            <person name="Labutti K."/>
            <person name="Andreopoulos B."/>
            <person name="Lipzen A."/>
            <person name="Chen C."/>
            <person name="Yanf M."/>
            <person name="Daum C."/>
            <person name="Ng V."/>
            <person name="Clum A."/>
            <person name="Ohm R."/>
            <person name="Martin F."/>
            <person name="Silar P."/>
            <person name="Natvig D."/>
            <person name="Lalanne C."/>
            <person name="Gautier V."/>
            <person name="Ament-Velasquez S.L."/>
            <person name="Kruys A."/>
            <person name="Hutchinson M.I."/>
            <person name="Powell A.J."/>
            <person name="Barry K."/>
            <person name="Miller A.N."/>
            <person name="Grigoriev I.V."/>
            <person name="Debuchy R."/>
            <person name="Gladieux P."/>
            <person name="Thoren M.H."/>
            <person name="Johannesson H."/>
        </authorList>
    </citation>
    <scope>NUCLEOTIDE SEQUENCE</scope>
    <source>
        <strain evidence="2">CBS 538.74</strain>
    </source>
</reference>
<sequence length="352" mass="38747">SLYESLFHPLAPLRAAAEWREKSTTSYSSDKVAITHPPSYWAEVPVSHYLQKADRAIEKPRAKHYLQGQAEPTVDPLMRLRVEADVVRYGNEQLAFHANHALFACFGPCMESFAEYEFDGSRPDKTWRRVDSKGSGKLFAVLESKVKATIYSEEFTAAMLMDGENHKTHFKGKSLKIMSQVARYARTETFNTNYVALFDSDYLFLGVFDRTDPYSMKGTLVSCSDRDARRALLGWLIEAWEKEEAGQNGLSSPHPGDSGNHGTRSKTKTEQSSPQGQHPPPPGDGPTASDGSRPTGEESPAGGSHATDKKSTAGSSQPPVKDSTAGGSRSTGNESKPKGPAKKVTFTRRRKK</sequence>
<dbReference type="AlphaFoldDB" id="A0AAN6ZTA8"/>
<dbReference type="EMBL" id="MU857156">
    <property type="protein sequence ID" value="KAK4149468.1"/>
    <property type="molecule type" value="Genomic_DNA"/>
</dbReference>
<feature type="compositionally biased region" description="Basic residues" evidence="1">
    <location>
        <begin position="339"/>
        <end position="352"/>
    </location>
</feature>
<reference evidence="2" key="1">
    <citation type="journal article" date="2023" name="Mol. Phylogenet. Evol.">
        <title>Genome-scale phylogeny and comparative genomics of the fungal order Sordariales.</title>
        <authorList>
            <person name="Hensen N."/>
            <person name="Bonometti L."/>
            <person name="Westerberg I."/>
            <person name="Brannstrom I.O."/>
            <person name="Guillou S."/>
            <person name="Cros-Aarteil S."/>
            <person name="Calhoun S."/>
            <person name="Haridas S."/>
            <person name="Kuo A."/>
            <person name="Mondo S."/>
            <person name="Pangilinan J."/>
            <person name="Riley R."/>
            <person name="LaButti K."/>
            <person name="Andreopoulos B."/>
            <person name="Lipzen A."/>
            <person name="Chen C."/>
            <person name="Yan M."/>
            <person name="Daum C."/>
            <person name="Ng V."/>
            <person name="Clum A."/>
            <person name="Steindorff A."/>
            <person name="Ohm R.A."/>
            <person name="Martin F."/>
            <person name="Silar P."/>
            <person name="Natvig D.O."/>
            <person name="Lalanne C."/>
            <person name="Gautier V."/>
            <person name="Ament-Velasquez S.L."/>
            <person name="Kruys A."/>
            <person name="Hutchinson M.I."/>
            <person name="Powell A.J."/>
            <person name="Barry K."/>
            <person name="Miller A.N."/>
            <person name="Grigoriev I.V."/>
            <person name="Debuchy R."/>
            <person name="Gladieux P."/>
            <person name="Hiltunen Thoren M."/>
            <person name="Johannesson H."/>
        </authorList>
    </citation>
    <scope>NUCLEOTIDE SEQUENCE</scope>
    <source>
        <strain evidence="2">CBS 538.74</strain>
    </source>
</reference>
<keyword evidence="3" id="KW-1185">Reference proteome</keyword>
<comment type="caution">
    <text evidence="2">The sequence shown here is derived from an EMBL/GenBank/DDBJ whole genome shotgun (WGS) entry which is preliminary data.</text>
</comment>
<name>A0AAN6ZTA8_9PEZI</name>
<gene>
    <name evidence="2" type="ORF">C8A00DRAFT_18848</name>
</gene>